<dbReference type="InParanoid" id="A0A1X7U0Z8"/>
<feature type="compositionally biased region" description="Polar residues" evidence="1">
    <location>
        <begin position="334"/>
        <end position="343"/>
    </location>
</feature>
<dbReference type="OrthoDB" id="431378at2759"/>
<organism evidence="2">
    <name type="scientific">Amphimedon queenslandica</name>
    <name type="common">Sponge</name>
    <dbReference type="NCBI Taxonomy" id="400682"/>
    <lineage>
        <taxon>Eukaryota</taxon>
        <taxon>Metazoa</taxon>
        <taxon>Porifera</taxon>
        <taxon>Demospongiae</taxon>
        <taxon>Heteroscleromorpha</taxon>
        <taxon>Haplosclerida</taxon>
        <taxon>Niphatidae</taxon>
        <taxon>Amphimedon</taxon>
    </lineage>
</organism>
<feature type="region of interest" description="Disordered" evidence="1">
    <location>
        <begin position="556"/>
        <end position="581"/>
    </location>
</feature>
<dbReference type="STRING" id="400682.A0A1X7U0Z8"/>
<name>A0A1X7U0Z8_AMPQE</name>
<feature type="compositionally biased region" description="Low complexity" evidence="1">
    <location>
        <begin position="76"/>
        <end position="99"/>
    </location>
</feature>
<dbReference type="PANTHER" id="PTHR48134:SF2">
    <property type="entry name" value="OS04G0609100 PROTEIN"/>
    <property type="match status" value="1"/>
</dbReference>
<evidence type="ECO:0000256" key="1">
    <source>
        <dbReference type="SAM" id="MobiDB-lite"/>
    </source>
</evidence>
<feature type="region of interest" description="Disordered" evidence="1">
    <location>
        <begin position="597"/>
        <end position="630"/>
    </location>
</feature>
<feature type="compositionally biased region" description="Gly residues" evidence="1">
    <location>
        <begin position="562"/>
        <end position="577"/>
    </location>
</feature>
<feature type="compositionally biased region" description="Basic and acidic residues" evidence="1">
    <location>
        <begin position="613"/>
        <end position="624"/>
    </location>
</feature>
<reference evidence="2" key="1">
    <citation type="submission" date="2017-05" db="UniProtKB">
        <authorList>
            <consortium name="EnsemblMetazoa"/>
        </authorList>
    </citation>
    <scope>IDENTIFICATION</scope>
</reference>
<protein>
    <submittedName>
        <fullName evidence="2">Uncharacterized protein</fullName>
    </submittedName>
</protein>
<dbReference type="AlphaFoldDB" id="A0A1X7U0Z8"/>
<proteinExistence type="predicted"/>
<feature type="compositionally biased region" description="Basic and acidic residues" evidence="1">
    <location>
        <begin position="111"/>
        <end position="267"/>
    </location>
</feature>
<feature type="compositionally biased region" description="Basic and acidic residues" evidence="1">
    <location>
        <begin position="278"/>
        <end position="327"/>
    </location>
</feature>
<dbReference type="EnsemblMetazoa" id="Aqu2.1.21413_001">
    <property type="protein sequence ID" value="Aqu2.1.21413_001"/>
    <property type="gene ID" value="Aqu2.1.21413"/>
</dbReference>
<dbReference type="InterPro" id="IPR036872">
    <property type="entry name" value="CH_dom_sf"/>
</dbReference>
<feature type="compositionally biased region" description="Polar residues" evidence="1">
    <location>
        <begin position="351"/>
        <end position="375"/>
    </location>
</feature>
<accession>A0A1X7U0Z8</accession>
<feature type="region of interest" description="Disordered" evidence="1">
    <location>
        <begin position="37"/>
        <end position="412"/>
    </location>
</feature>
<dbReference type="SUPFAM" id="SSF47576">
    <property type="entry name" value="Calponin-homology domain, CH-domain"/>
    <property type="match status" value="1"/>
</dbReference>
<sequence length="660" mass="75501">MADGLEGLDEAALNAKLKAAESYEDRAAIRKALRDLKKSKGIEVGGGRNRGTSQYNRFAGRTSTDAKATVKQSFVPSTSSKTPNPPSTGSSSPSQSVSSPTPPPTSATPPAEREREREEREKREREEREKREREEKEREERKEKERQEREREKERREREREEKEKEKLREEEERREKRRQEREREREERERKEKERKERQEKEREERERKEQEERERQEKEQREREEREKKEKEERERKEREEKEQREREEREKKEQEEKERERANEGGDAIVAEEEDKVKSEQTNKEKEDSWVMVDKEAAKELEKKASIDSTDGRGSDRVQLRKTEPPPTKPRSGTTNTSTDFGVKLKSRTQSDVTSVPPTDTKSKSLATPTNRTGGGGGPKTLADFQKLTSRGKQSPSGQPTQSNAPKDKRALIRMYVNASLEVRPPVSSDQELYQLCTKPSNLCKLINKSVRHTVDLRALTKTPPPTASTAEKTEAIEENMLLVVESARAIGCSVTDNMVEELTRGDKATIDKLIIELIKSRVVHMPGMEDEPSSTFNDLSTLMSKLGLAYTDSEETNGGTGTDSSNGGGGGGVSRSWRDEAVNVSRYKDGGLMVRTDDEHTPHSVTGSWREDKKTPEIDLSKPSLDANLSYEERAAIRRAERERRKKEREALAVPK</sequence>
<evidence type="ECO:0000313" key="2">
    <source>
        <dbReference type="EnsemblMetazoa" id="Aqu2.1.21413_001"/>
    </source>
</evidence>
<feature type="compositionally biased region" description="Basic and acidic residues" evidence="1">
    <location>
        <begin position="597"/>
        <end position="606"/>
    </location>
</feature>
<feature type="compositionally biased region" description="Polar residues" evidence="1">
    <location>
        <begin position="390"/>
        <end position="408"/>
    </location>
</feature>
<dbReference type="Gene3D" id="1.10.418.10">
    <property type="entry name" value="Calponin-like domain"/>
    <property type="match status" value="1"/>
</dbReference>
<feature type="compositionally biased region" description="Polar residues" evidence="1">
    <location>
        <begin position="50"/>
        <end position="75"/>
    </location>
</feature>
<dbReference type="PANTHER" id="PTHR48134">
    <property type="entry name" value="GLYCOPROTEIN 96-92-RELATED-RELATED"/>
    <property type="match status" value="1"/>
</dbReference>